<accession>A0ABU7I720</accession>
<feature type="chain" id="PRO_5046473220" evidence="1">
    <location>
        <begin position="20"/>
        <end position="179"/>
    </location>
</feature>
<comment type="caution">
    <text evidence="2">The sequence shown here is derived from an EMBL/GenBank/DDBJ whole genome shotgun (WGS) entry which is preliminary data.</text>
</comment>
<feature type="signal peptide" evidence="1">
    <location>
        <begin position="1"/>
        <end position="19"/>
    </location>
</feature>
<sequence length="179" mass="19544">MKKIIFLLSLALSIVVAEAQEAPPQVPPKKNVIDAKLPQLPTKLPLGTVKELPTLADRETAKFTLYTWKLTRMWVTGNIGHSVSDVAFKFLVGGQVSCSLWTPEAMTSLQAGSYRINGNNLSIVLKKDANVTMTCSLIYNSSNKTLTGTYVLQVLPIANQPTAYMPGTVNGEIRLEIKP</sequence>
<evidence type="ECO:0000313" key="3">
    <source>
        <dbReference type="Proteomes" id="UP001336835"/>
    </source>
</evidence>
<protein>
    <submittedName>
        <fullName evidence="2">Uncharacterized protein</fullName>
    </submittedName>
</protein>
<dbReference type="Proteomes" id="UP001336835">
    <property type="component" value="Unassembled WGS sequence"/>
</dbReference>
<proteinExistence type="predicted"/>
<name>A0ABU7I720_9SPHI</name>
<dbReference type="RefSeq" id="WP_330107607.1">
    <property type="nucleotide sequence ID" value="NZ_JAZDQT010000001.1"/>
</dbReference>
<dbReference type="EMBL" id="JAZDQT010000001">
    <property type="protein sequence ID" value="MEE1945260.1"/>
    <property type="molecule type" value="Genomic_DNA"/>
</dbReference>
<gene>
    <name evidence="2" type="ORF">VRU48_09080</name>
</gene>
<keyword evidence="1" id="KW-0732">Signal</keyword>
<organism evidence="2 3">
    <name type="scientific">Pedobacter albus</name>
    <dbReference type="NCBI Taxonomy" id="3113905"/>
    <lineage>
        <taxon>Bacteria</taxon>
        <taxon>Pseudomonadati</taxon>
        <taxon>Bacteroidota</taxon>
        <taxon>Sphingobacteriia</taxon>
        <taxon>Sphingobacteriales</taxon>
        <taxon>Sphingobacteriaceae</taxon>
        <taxon>Pedobacter</taxon>
    </lineage>
</organism>
<evidence type="ECO:0000256" key="1">
    <source>
        <dbReference type="SAM" id="SignalP"/>
    </source>
</evidence>
<evidence type="ECO:0000313" key="2">
    <source>
        <dbReference type="EMBL" id="MEE1945260.1"/>
    </source>
</evidence>
<reference evidence="2 3" key="1">
    <citation type="submission" date="2024-01" db="EMBL/GenBank/DDBJ databases">
        <title>Pedobacter sp. nov., isolated from fresh soil.</title>
        <authorList>
            <person name="Le N.T.T."/>
        </authorList>
    </citation>
    <scope>NUCLEOTIDE SEQUENCE [LARGE SCALE GENOMIC DNA]</scope>
    <source>
        <strain evidence="2 3">KR3-3</strain>
    </source>
</reference>
<keyword evidence="3" id="KW-1185">Reference proteome</keyword>